<dbReference type="EMBL" id="MU167252">
    <property type="protein sequence ID" value="KAG0147059.1"/>
    <property type="molecule type" value="Genomic_DNA"/>
</dbReference>
<proteinExistence type="predicted"/>
<evidence type="ECO:0000313" key="1">
    <source>
        <dbReference type="EMBL" id="KAG0147059.1"/>
    </source>
</evidence>
<feature type="non-terminal residue" evidence="1">
    <location>
        <position position="97"/>
    </location>
</feature>
<accession>A0A9P6NJC9</accession>
<evidence type="ECO:0000313" key="2">
    <source>
        <dbReference type="Proteomes" id="UP000886653"/>
    </source>
</evidence>
<reference evidence="1" key="1">
    <citation type="submission" date="2013-11" db="EMBL/GenBank/DDBJ databases">
        <title>Genome sequence of the fusiform rust pathogen reveals effectors for host alternation and coevolution with pine.</title>
        <authorList>
            <consortium name="DOE Joint Genome Institute"/>
            <person name="Smith K."/>
            <person name="Pendleton A."/>
            <person name="Kubisiak T."/>
            <person name="Anderson C."/>
            <person name="Salamov A."/>
            <person name="Aerts A."/>
            <person name="Riley R."/>
            <person name="Clum A."/>
            <person name="Lindquist E."/>
            <person name="Ence D."/>
            <person name="Campbell M."/>
            <person name="Kronenberg Z."/>
            <person name="Feau N."/>
            <person name="Dhillon B."/>
            <person name="Hamelin R."/>
            <person name="Burleigh J."/>
            <person name="Smith J."/>
            <person name="Yandell M."/>
            <person name="Nelson C."/>
            <person name="Grigoriev I."/>
            <person name="Davis J."/>
        </authorList>
    </citation>
    <scope>NUCLEOTIDE SEQUENCE</scope>
    <source>
        <strain evidence="1">G11</strain>
    </source>
</reference>
<name>A0A9P6NJC9_9BASI</name>
<dbReference type="OrthoDB" id="3598281at2759"/>
<keyword evidence="2" id="KW-1185">Reference proteome</keyword>
<gene>
    <name evidence="1" type="ORF">CROQUDRAFT_656516</name>
</gene>
<comment type="caution">
    <text evidence="1">The sequence shown here is derived from an EMBL/GenBank/DDBJ whole genome shotgun (WGS) entry which is preliminary data.</text>
</comment>
<protein>
    <submittedName>
        <fullName evidence="1">Uncharacterized protein</fullName>
    </submittedName>
</protein>
<dbReference type="Proteomes" id="UP000886653">
    <property type="component" value="Unassembled WGS sequence"/>
</dbReference>
<organism evidence="1 2">
    <name type="scientific">Cronartium quercuum f. sp. fusiforme G11</name>
    <dbReference type="NCBI Taxonomy" id="708437"/>
    <lineage>
        <taxon>Eukaryota</taxon>
        <taxon>Fungi</taxon>
        <taxon>Dikarya</taxon>
        <taxon>Basidiomycota</taxon>
        <taxon>Pucciniomycotina</taxon>
        <taxon>Pucciniomycetes</taxon>
        <taxon>Pucciniales</taxon>
        <taxon>Coleosporiaceae</taxon>
        <taxon>Cronartium</taxon>
    </lineage>
</organism>
<dbReference type="AlphaFoldDB" id="A0A9P6NJC9"/>
<sequence length="97" mass="10572">MNACTFAVRESNGYVSRYCTNSDTDPGLVCSKIKAVYPSKTKEMIANCTPAALFEEPAVRSVVGTVSKSQGNVVPRTLNGLQAYVDRRDKERNGPKI</sequence>